<dbReference type="AlphaFoldDB" id="A0A8H5CP62"/>
<gene>
    <name evidence="1" type="ORF">D9756_011155</name>
</gene>
<accession>A0A8H5CP62</accession>
<dbReference type="EMBL" id="JAACJO010000051">
    <property type="protein sequence ID" value="KAF5345078.1"/>
    <property type="molecule type" value="Genomic_DNA"/>
</dbReference>
<name>A0A8H5CP62_9AGAR</name>
<evidence type="ECO:0000313" key="1">
    <source>
        <dbReference type="EMBL" id="KAF5345078.1"/>
    </source>
</evidence>
<sequence>MANVAFEALVTQVWVMIEVDMTEATVMEVSWCGRKEVVEMVRELNVMVDENENAREGRYERYLQLRRARRPNILDRIALRGMPKSPMDVQSSMWRIMWEGQYGEMTLYTNRCPSPPSPLSAPSTTIADSSGVIPATSELTQAIAC</sequence>
<reference evidence="1 2" key="1">
    <citation type="journal article" date="2020" name="ISME J.">
        <title>Uncovering the hidden diversity of litter-decomposition mechanisms in mushroom-forming fungi.</title>
        <authorList>
            <person name="Floudas D."/>
            <person name="Bentzer J."/>
            <person name="Ahren D."/>
            <person name="Johansson T."/>
            <person name="Persson P."/>
            <person name="Tunlid A."/>
        </authorList>
    </citation>
    <scope>NUCLEOTIDE SEQUENCE [LARGE SCALE GENOMIC DNA]</scope>
    <source>
        <strain evidence="1 2">CBS 146.42</strain>
    </source>
</reference>
<evidence type="ECO:0000313" key="2">
    <source>
        <dbReference type="Proteomes" id="UP000559027"/>
    </source>
</evidence>
<organism evidence="1 2">
    <name type="scientific">Leucocoprinus leucothites</name>
    <dbReference type="NCBI Taxonomy" id="201217"/>
    <lineage>
        <taxon>Eukaryota</taxon>
        <taxon>Fungi</taxon>
        <taxon>Dikarya</taxon>
        <taxon>Basidiomycota</taxon>
        <taxon>Agaricomycotina</taxon>
        <taxon>Agaricomycetes</taxon>
        <taxon>Agaricomycetidae</taxon>
        <taxon>Agaricales</taxon>
        <taxon>Agaricineae</taxon>
        <taxon>Agaricaceae</taxon>
        <taxon>Leucocoprinus</taxon>
    </lineage>
</organism>
<keyword evidence="2" id="KW-1185">Reference proteome</keyword>
<protein>
    <submittedName>
        <fullName evidence="1">Uncharacterized protein</fullName>
    </submittedName>
</protein>
<comment type="caution">
    <text evidence="1">The sequence shown here is derived from an EMBL/GenBank/DDBJ whole genome shotgun (WGS) entry which is preliminary data.</text>
</comment>
<proteinExistence type="predicted"/>
<dbReference type="Proteomes" id="UP000559027">
    <property type="component" value="Unassembled WGS sequence"/>
</dbReference>